<dbReference type="AlphaFoldDB" id="A0A4U0U7M7"/>
<evidence type="ECO:0000313" key="4">
    <source>
        <dbReference type="Proteomes" id="UP000308549"/>
    </source>
</evidence>
<sequence>MSPAVARSGSAWVEPIRPLKAEVVFCSAVENLCARVYPVPVVFFPRKPGDNVYTHFEYLRQGLSRVLYEIPILGGIIRTDERGANSIEIPEAPHAGTRFHFQDLSEDPDFPTYDHLARTGFPFADGVDDGLERFRPDPFPAAQDGDPVVVVQLTSVKGGIALYCAYSHLIGDLVVGRDILLRWAINTRAITEAALARQPPPPVFPQYPEALMDRSPLIPKVPGHLTVEEIKSRGGNLANFKPLDPTDVVGTMAELQNMMPKAFVAPNAVDDEDRLRSPTVGVWRFPQAQLKAIQKGAQESAPKGEKLSTMDAFTAFLWQRFFCAKYAIGSSDSEAPKQSTCCFAGDVRRRLNPPLPANYLPAAVDIFRATLPSEQLAPSNATAALGTVSLKLRQVNDTWDREEYKTLIELVHRAPINPSFIPRGPMDLLITDHSRASAIWASDWGPGLGKPAAFREPYLGRLIPAGEMTILPRQENGDMEVMIAGETVTMERLSADGPMCKMSQRQFIMHDVLEEAKKSSGIRPKL</sequence>
<proteinExistence type="predicted"/>
<keyword evidence="1" id="KW-0808">Transferase</keyword>
<dbReference type="OrthoDB" id="1862401at2759"/>
<accession>A0A4U0U7M7</accession>
<evidence type="ECO:0000259" key="2">
    <source>
        <dbReference type="Pfam" id="PF22664"/>
    </source>
</evidence>
<dbReference type="Pfam" id="PF22664">
    <property type="entry name" value="TRI-like_N"/>
    <property type="match status" value="1"/>
</dbReference>
<keyword evidence="4" id="KW-1185">Reference proteome</keyword>
<dbReference type="Gene3D" id="3.30.559.10">
    <property type="entry name" value="Chloramphenicol acetyltransferase-like domain"/>
    <property type="match status" value="2"/>
</dbReference>
<protein>
    <recommendedName>
        <fullName evidence="2">Trichothecene 3-O-acetyltransferase-like N-terminal domain-containing protein</fullName>
    </recommendedName>
</protein>
<dbReference type="PANTHER" id="PTHR31642">
    <property type="entry name" value="TRICHOTHECENE 3-O-ACETYLTRANSFERASE"/>
    <property type="match status" value="1"/>
</dbReference>
<feature type="domain" description="Trichothecene 3-O-acetyltransferase-like N-terminal" evidence="2">
    <location>
        <begin position="53"/>
        <end position="181"/>
    </location>
</feature>
<dbReference type="Pfam" id="PF02458">
    <property type="entry name" value="Transferase"/>
    <property type="match status" value="1"/>
</dbReference>
<comment type="caution">
    <text evidence="3">The sequence shown here is derived from an EMBL/GenBank/DDBJ whole genome shotgun (WGS) entry which is preliminary data.</text>
</comment>
<reference evidence="3 4" key="1">
    <citation type="submission" date="2017-03" db="EMBL/GenBank/DDBJ databases">
        <title>Genomes of endolithic fungi from Antarctica.</title>
        <authorList>
            <person name="Coleine C."/>
            <person name="Masonjones S."/>
            <person name="Stajich J.E."/>
        </authorList>
    </citation>
    <scope>NUCLEOTIDE SEQUENCE [LARGE SCALE GENOMIC DNA]</scope>
    <source>
        <strain evidence="3 4">CCFEE 6315</strain>
    </source>
</reference>
<dbReference type="InterPro" id="IPR050317">
    <property type="entry name" value="Plant_Fungal_Acyltransferase"/>
</dbReference>
<dbReference type="PANTHER" id="PTHR31642:SF310">
    <property type="entry name" value="FATTY ALCOHOL:CAFFEOYL-COA ACYLTRANSFERASE"/>
    <property type="match status" value="1"/>
</dbReference>
<name>A0A4U0U7M7_9PEZI</name>
<evidence type="ECO:0000313" key="3">
    <source>
        <dbReference type="EMBL" id="TKA30632.1"/>
    </source>
</evidence>
<dbReference type="GO" id="GO:0016747">
    <property type="term" value="F:acyltransferase activity, transferring groups other than amino-acyl groups"/>
    <property type="evidence" value="ECO:0007669"/>
    <property type="project" value="TreeGrafter"/>
</dbReference>
<dbReference type="Proteomes" id="UP000308549">
    <property type="component" value="Unassembled WGS sequence"/>
</dbReference>
<dbReference type="InterPro" id="IPR023213">
    <property type="entry name" value="CAT-like_dom_sf"/>
</dbReference>
<dbReference type="InterPro" id="IPR054710">
    <property type="entry name" value="Tri101-like_N"/>
</dbReference>
<evidence type="ECO:0000256" key="1">
    <source>
        <dbReference type="ARBA" id="ARBA00022679"/>
    </source>
</evidence>
<gene>
    <name evidence="3" type="ORF">B0A50_02352</name>
</gene>
<dbReference type="EMBL" id="NAJL01000010">
    <property type="protein sequence ID" value="TKA30632.1"/>
    <property type="molecule type" value="Genomic_DNA"/>
</dbReference>
<organism evidence="3 4">
    <name type="scientific">Salinomyces thailandicus</name>
    <dbReference type="NCBI Taxonomy" id="706561"/>
    <lineage>
        <taxon>Eukaryota</taxon>
        <taxon>Fungi</taxon>
        <taxon>Dikarya</taxon>
        <taxon>Ascomycota</taxon>
        <taxon>Pezizomycotina</taxon>
        <taxon>Dothideomycetes</taxon>
        <taxon>Dothideomycetidae</taxon>
        <taxon>Mycosphaerellales</taxon>
        <taxon>Teratosphaeriaceae</taxon>
        <taxon>Salinomyces</taxon>
    </lineage>
</organism>